<dbReference type="PROSITE" id="PS00840">
    <property type="entry name" value="SUMT_2"/>
    <property type="match status" value="1"/>
</dbReference>
<sequence>MKDKDKKREGQKGKVYLIGAGPGDPGLLTLRAKEVLEQADVVVYDYLASEELLTYCPQAEIIYVGKKGGDHTLPQDKINELLIQKALAGKIVARLKGGDPYVFGRGGEEAEEIVEHGLDFEVIPGVTSAVAAPAYAGIPLTHRRYTSSVSFITGHEDPKKKESAIDWEALVRSRSTLVFFMGVKNLPNIVENLLAAGMDKDMPVALVHWGTTCRQKTMVSALGSVVKEAKEKNFRPPSLIIVGRVVELKPVLDWFEKRPLLGKKIVITRAREQASALKARLRELGACVLECPTIKIVPLKDYTEVHETLANLEFFDWLIFTSVNGVKFFWKVLREAHLDARALGGLQVAAIGPATKEALIQKGIYPDFVPDKYVAEEVVDGLLKLGIKNKHILIPRAKEAREVLPNELQKAGARIKVLPVYETVLAEDKKQELLDSLKRQEIDLVTFTSSSTVRNFFHLIGKDNKEEDLLRQIKFASIGPITSKTLQEYGYNPSIEAQEYTIDGLVKAIVNNFI</sequence>
<keyword evidence="7" id="KW-0627">Porphyrin biosynthesis</keyword>
<evidence type="ECO:0000256" key="6">
    <source>
        <dbReference type="ARBA" id="ARBA00022691"/>
    </source>
</evidence>
<dbReference type="EC" id="2.1.1.107" evidence="2"/>
<dbReference type="Gene3D" id="3.40.50.10090">
    <property type="match status" value="2"/>
</dbReference>
<dbReference type="FunFam" id="3.40.50.10090:FF:000001">
    <property type="entry name" value="Bifunctional uroporphyrinogen-III C-methyltransferase/uroporphyrinogen-III synthase"/>
    <property type="match status" value="1"/>
</dbReference>
<dbReference type="FunFam" id="3.40.1010.10:FF:000001">
    <property type="entry name" value="Siroheme synthase"/>
    <property type="match status" value="1"/>
</dbReference>
<keyword evidence="4 10" id="KW-0489">Methyltransferase</keyword>
<keyword evidence="14" id="KW-1185">Reference proteome</keyword>
<evidence type="ECO:0000256" key="4">
    <source>
        <dbReference type="ARBA" id="ARBA00022603"/>
    </source>
</evidence>
<dbReference type="NCBIfam" id="NF004790">
    <property type="entry name" value="PRK06136.1"/>
    <property type="match status" value="1"/>
</dbReference>
<accession>A0A1H0DGF7</accession>
<dbReference type="Gene3D" id="3.30.950.10">
    <property type="entry name" value="Methyltransferase, Cobalt-precorrin-4 Transmethylase, Domain 2"/>
    <property type="match status" value="1"/>
</dbReference>
<comment type="pathway">
    <text evidence="9">Cofactor biosynthesis; adenosylcobalamin biosynthesis; precorrin-2 from uroporphyrinogen III: step 1/1.</text>
</comment>
<feature type="domain" description="Tetrapyrrole methylase" evidence="11">
    <location>
        <begin position="14"/>
        <end position="224"/>
    </location>
</feature>
<dbReference type="SUPFAM" id="SSF53790">
    <property type="entry name" value="Tetrapyrrole methylase"/>
    <property type="match status" value="1"/>
</dbReference>
<dbReference type="InterPro" id="IPR036108">
    <property type="entry name" value="4pyrrol_syn_uPrphyn_synt_sf"/>
</dbReference>
<name>A0A1H0DGF7_9BACT</name>
<evidence type="ECO:0000259" key="12">
    <source>
        <dbReference type="Pfam" id="PF02602"/>
    </source>
</evidence>
<dbReference type="InterPro" id="IPR035996">
    <property type="entry name" value="4pyrrol_Methylase_sf"/>
</dbReference>
<comment type="similarity">
    <text evidence="1 10">Belongs to the precorrin methyltransferase family.</text>
</comment>
<dbReference type="Proteomes" id="UP000199602">
    <property type="component" value="Unassembled WGS sequence"/>
</dbReference>
<dbReference type="NCBIfam" id="TIGR01469">
    <property type="entry name" value="cobA_cysG_Cterm"/>
    <property type="match status" value="1"/>
</dbReference>
<protein>
    <recommendedName>
        <fullName evidence="2">uroporphyrinogen-III C-methyltransferase</fullName>
        <ecNumber evidence="2">2.1.1.107</ecNumber>
    </recommendedName>
</protein>
<dbReference type="CDD" id="cd11642">
    <property type="entry name" value="SUMT"/>
    <property type="match status" value="1"/>
</dbReference>
<dbReference type="InterPro" id="IPR014777">
    <property type="entry name" value="4pyrrole_Mease_sub1"/>
</dbReference>
<dbReference type="RefSeq" id="WP_092064932.1">
    <property type="nucleotide sequence ID" value="NZ_FNIN01000005.1"/>
</dbReference>
<dbReference type="OrthoDB" id="9815856at2"/>
<organism evidence="13 14">
    <name type="scientific">Desulfonauticus submarinus</name>
    <dbReference type="NCBI Taxonomy" id="206665"/>
    <lineage>
        <taxon>Bacteria</taxon>
        <taxon>Pseudomonadati</taxon>
        <taxon>Thermodesulfobacteriota</taxon>
        <taxon>Desulfovibrionia</taxon>
        <taxon>Desulfovibrionales</taxon>
        <taxon>Desulfonauticaceae</taxon>
        <taxon>Desulfonauticus</taxon>
    </lineage>
</organism>
<keyword evidence="3" id="KW-0169">Cobalamin biosynthesis</keyword>
<dbReference type="InterPro" id="IPR000878">
    <property type="entry name" value="4pyrrol_Mease"/>
</dbReference>
<evidence type="ECO:0000313" key="14">
    <source>
        <dbReference type="Proteomes" id="UP000199602"/>
    </source>
</evidence>
<keyword evidence="5 10" id="KW-0808">Transferase</keyword>
<dbReference type="InterPro" id="IPR003043">
    <property type="entry name" value="Uropor_MeTrfase_CS"/>
</dbReference>
<evidence type="ECO:0000256" key="9">
    <source>
        <dbReference type="ARBA" id="ARBA00060548"/>
    </source>
</evidence>
<dbReference type="GO" id="GO:0019354">
    <property type="term" value="P:siroheme biosynthetic process"/>
    <property type="evidence" value="ECO:0007669"/>
    <property type="project" value="UniProtKB-UniPathway"/>
</dbReference>
<evidence type="ECO:0000256" key="3">
    <source>
        <dbReference type="ARBA" id="ARBA00022573"/>
    </source>
</evidence>
<dbReference type="GO" id="GO:0004851">
    <property type="term" value="F:uroporphyrin-III C-methyltransferase activity"/>
    <property type="evidence" value="ECO:0007669"/>
    <property type="project" value="UniProtKB-EC"/>
</dbReference>
<evidence type="ECO:0000256" key="10">
    <source>
        <dbReference type="RuleBase" id="RU003960"/>
    </source>
</evidence>
<dbReference type="GO" id="GO:0009236">
    <property type="term" value="P:cobalamin biosynthetic process"/>
    <property type="evidence" value="ECO:0007669"/>
    <property type="project" value="UniProtKB-KW"/>
</dbReference>
<dbReference type="GO" id="GO:0004852">
    <property type="term" value="F:uroporphyrinogen-III synthase activity"/>
    <property type="evidence" value="ECO:0007669"/>
    <property type="project" value="InterPro"/>
</dbReference>
<dbReference type="Pfam" id="PF02602">
    <property type="entry name" value="HEM4"/>
    <property type="match status" value="1"/>
</dbReference>
<evidence type="ECO:0000256" key="8">
    <source>
        <dbReference type="ARBA" id="ARBA00025705"/>
    </source>
</evidence>
<dbReference type="InterPro" id="IPR003754">
    <property type="entry name" value="4pyrrol_synth_uPrphyn_synth"/>
</dbReference>
<dbReference type="CDD" id="cd06578">
    <property type="entry name" value="HemD"/>
    <property type="match status" value="1"/>
</dbReference>
<dbReference type="GO" id="GO:0032259">
    <property type="term" value="P:methylation"/>
    <property type="evidence" value="ECO:0007669"/>
    <property type="project" value="UniProtKB-KW"/>
</dbReference>
<dbReference type="UniPathway" id="UPA00262">
    <property type="reaction ID" value="UER00211"/>
</dbReference>
<dbReference type="STRING" id="206665.SAMN04488516_1053"/>
<dbReference type="AlphaFoldDB" id="A0A1H0DGF7"/>
<dbReference type="PROSITE" id="PS00839">
    <property type="entry name" value="SUMT_1"/>
    <property type="match status" value="1"/>
</dbReference>
<dbReference type="InterPro" id="IPR050161">
    <property type="entry name" value="Siro_Cobalamin_biosynth"/>
</dbReference>
<dbReference type="SUPFAM" id="SSF69618">
    <property type="entry name" value="HemD-like"/>
    <property type="match status" value="1"/>
</dbReference>
<dbReference type="InterPro" id="IPR006366">
    <property type="entry name" value="CobA/CysG_C"/>
</dbReference>
<feature type="domain" description="Tetrapyrrole biosynthesis uroporphyrinogen III synthase" evidence="12">
    <location>
        <begin position="276"/>
        <end position="506"/>
    </location>
</feature>
<reference evidence="13 14" key="1">
    <citation type="submission" date="2016-10" db="EMBL/GenBank/DDBJ databases">
        <authorList>
            <person name="de Groot N.N."/>
        </authorList>
    </citation>
    <scope>NUCLEOTIDE SEQUENCE [LARGE SCALE GENOMIC DNA]</scope>
    <source>
        <strain evidence="13 14">DSM 15269</strain>
    </source>
</reference>
<comment type="pathway">
    <text evidence="8">Porphyrin-containing compound metabolism; siroheme biosynthesis; precorrin-2 from uroporphyrinogen III: step 1/1.</text>
</comment>
<evidence type="ECO:0000313" key="13">
    <source>
        <dbReference type="EMBL" id="SDN69081.1"/>
    </source>
</evidence>
<evidence type="ECO:0000256" key="2">
    <source>
        <dbReference type="ARBA" id="ARBA00012162"/>
    </source>
</evidence>
<dbReference type="PANTHER" id="PTHR45790">
    <property type="entry name" value="SIROHEME SYNTHASE-RELATED"/>
    <property type="match status" value="1"/>
</dbReference>
<dbReference type="PANTHER" id="PTHR45790:SF3">
    <property type="entry name" value="S-ADENOSYL-L-METHIONINE-DEPENDENT UROPORPHYRINOGEN III METHYLTRANSFERASE, CHLOROPLASTIC"/>
    <property type="match status" value="1"/>
</dbReference>
<dbReference type="Gene3D" id="3.40.1010.10">
    <property type="entry name" value="Cobalt-precorrin-4 Transmethylase, Domain 1"/>
    <property type="match status" value="1"/>
</dbReference>
<dbReference type="EMBL" id="FNIN01000005">
    <property type="protein sequence ID" value="SDN69081.1"/>
    <property type="molecule type" value="Genomic_DNA"/>
</dbReference>
<dbReference type="FunFam" id="3.30.950.10:FF:000001">
    <property type="entry name" value="Siroheme synthase"/>
    <property type="match status" value="1"/>
</dbReference>
<gene>
    <name evidence="13" type="ORF">SAMN04488516_1053</name>
</gene>
<proteinExistence type="inferred from homology"/>
<evidence type="ECO:0000256" key="7">
    <source>
        <dbReference type="ARBA" id="ARBA00023244"/>
    </source>
</evidence>
<dbReference type="InterPro" id="IPR014776">
    <property type="entry name" value="4pyrrole_Mease_sub2"/>
</dbReference>
<dbReference type="Pfam" id="PF00590">
    <property type="entry name" value="TP_methylase"/>
    <property type="match status" value="1"/>
</dbReference>
<evidence type="ECO:0000259" key="11">
    <source>
        <dbReference type="Pfam" id="PF00590"/>
    </source>
</evidence>
<evidence type="ECO:0000256" key="5">
    <source>
        <dbReference type="ARBA" id="ARBA00022679"/>
    </source>
</evidence>
<evidence type="ECO:0000256" key="1">
    <source>
        <dbReference type="ARBA" id="ARBA00005879"/>
    </source>
</evidence>
<keyword evidence="6" id="KW-0949">S-adenosyl-L-methionine</keyword>